<sequence>MADPYLGEIRMAGFNFNPYGWALCQGQTVPLSQNTALFALLGTQFGGDGVSTFALPDLRGRTPVGQGQGPGLAMYEMGEKGGTETVTQSLTNMPPHNHVVQSNVNSALSGSTALQVVNAEATSPQPIPGGCLGVVNDGGGGALNLYHDGLDNSGNPLPRVSLASQTVPVSGAITATNTVSVTGSGVAIPVLSPFISVNFIIAMQGVFPTRN</sequence>
<dbReference type="InterPro" id="IPR037053">
    <property type="entry name" value="Phage_tail_collar_dom_sf"/>
</dbReference>
<dbReference type="EMBL" id="CP104557">
    <property type="protein sequence ID" value="UXH38896.1"/>
    <property type="molecule type" value="Genomic_DNA"/>
</dbReference>
<accession>A0ABY6AGY3</accession>
<dbReference type="Pfam" id="PF07484">
    <property type="entry name" value="Collar"/>
    <property type="match status" value="1"/>
</dbReference>
<dbReference type="InterPro" id="IPR011083">
    <property type="entry name" value="Phage_tail_collar_dom"/>
</dbReference>
<dbReference type="Proteomes" id="UP001064504">
    <property type="component" value="Chromosome"/>
</dbReference>
<organism evidence="2 3">
    <name type="scientific">Pseudomonas promysalinigenes</name>
    <dbReference type="NCBI Taxonomy" id="485898"/>
    <lineage>
        <taxon>Bacteria</taxon>
        <taxon>Pseudomonadati</taxon>
        <taxon>Pseudomonadota</taxon>
        <taxon>Gammaproteobacteria</taxon>
        <taxon>Pseudomonadales</taxon>
        <taxon>Pseudomonadaceae</taxon>
        <taxon>Pseudomonas</taxon>
    </lineage>
</organism>
<dbReference type="SUPFAM" id="SSF88874">
    <property type="entry name" value="Receptor-binding domain of short tail fibre protein gp12"/>
    <property type="match status" value="1"/>
</dbReference>
<evidence type="ECO:0000313" key="2">
    <source>
        <dbReference type="EMBL" id="UXH38896.1"/>
    </source>
</evidence>
<gene>
    <name evidence="2" type="ORF">N5C08_18245</name>
</gene>
<protein>
    <submittedName>
        <fullName evidence="2">Tail fiber protein</fullName>
    </submittedName>
</protein>
<dbReference type="RefSeq" id="WP_261743959.1">
    <property type="nucleotide sequence ID" value="NZ_CP104557.1"/>
</dbReference>
<evidence type="ECO:0000313" key="3">
    <source>
        <dbReference type="Proteomes" id="UP001064504"/>
    </source>
</evidence>
<keyword evidence="3" id="KW-1185">Reference proteome</keyword>
<feature type="domain" description="Phage tail collar" evidence="1">
    <location>
        <begin position="7"/>
        <end position="63"/>
    </location>
</feature>
<evidence type="ECO:0000259" key="1">
    <source>
        <dbReference type="Pfam" id="PF07484"/>
    </source>
</evidence>
<reference evidence="2" key="1">
    <citation type="submission" date="2022-09" db="EMBL/GenBank/DDBJ databases">
        <title>Complete genome sequence of Pseudomonas promysalinigenes strain RL-WG26, a newly isolated PGPR with the potential for plant salinity stress alleviation.</title>
        <authorList>
            <person name="Ren L."/>
            <person name="Wang G."/>
            <person name="Hu H."/>
        </authorList>
    </citation>
    <scope>NUCLEOTIDE SEQUENCE</scope>
    <source>
        <strain evidence="2">RL-WG26</strain>
    </source>
</reference>
<name>A0ABY6AGY3_9PSED</name>
<dbReference type="Gene3D" id="3.90.1340.10">
    <property type="entry name" value="Phage tail collar domain"/>
    <property type="match status" value="1"/>
</dbReference>
<proteinExistence type="predicted"/>